<dbReference type="PANTHER" id="PTHR12121">
    <property type="entry name" value="CARBON CATABOLITE REPRESSOR PROTEIN 4"/>
    <property type="match status" value="1"/>
</dbReference>
<dbReference type="GO" id="GO:0005737">
    <property type="term" value="C:cytoplasm"/>
    <property type="evidence" value="ECO:0007669"/>
    <property type="project" value="UniProtKB-SubCell"/>
</dbReference>
<dbReference type="SUPFAM" id="SSF56219">
    <property type="entry name" value="DNase I-like"/>
    <property type="match status" value="1"/>
</dbReference>
<comment type="caution">
    <text evidence="25">The sequence shown here is derived from an EMBL/GenBank/DDBJ whole genome shotgun (WGS) entry which is preliminary data.</text>
</comment>
<evidence type="ECO:0000313" key="25">
    <source>
        <dbReference type="EMBL" id="CDH55935.1"/>
    </source>
</evidence>
<evidence type="ECO:0000256" key="13">
    <source>
        <dbReference type="ARBA" id="ARBA00022839"/>
    </source>
</evidence>
<reference evidence="25" key="1">
    <citation type="submission" date="2013-08" db="EMBL/GenBank/DDBJ databases">
        <title>Gene expansion shapes genome architecture in the human pathogen Lichtheimia corymbifera: an evolutionary genomics analysis in the ancient terrestrial Mucorales (Mucoromycotina).</title>
        <authorList>
            <person name="Schwartze V.U."/>
            <person name="Winter S."/>
            <person name="Shelest E."/>
            <person name="Marcet-Houben M."/>
            <person name="Horn F."/>
            <person name="Wehner S."/>
            <person name="Hoffmann K."/>
            <person name="Riege K."/>
            <person name="Sammeth M."/>
            <person name="Nowrousian M."/>
            <person name="Valiante V."/>
            <person name="Linde J."/>
            <person name="Jacobsen I.D."/>
            <person name="Marz M."/>
            <person name="Brakhage A.A."/>
            <person name="Gabaldon T."/>
            <person name="Bocker S."/>
            <person name="Voigt K."/>
        </authorList>
    </citation>
    <scope>NUCLEOTIDE SEQUENCE [LARGE SCALE GENOMIC DNA]</scope>
    <source>
        <strain evidence="25">FSU 9682</strain>
    </source>
</reference>
<evidence type="ECO:0000256" key="3">
    <source>
        <dbReference type="ARBA" id="ARBA00004123"/>
    </source>
</evidence>
<sequence length="628" mass="69906">MYANNSFARYAVPMSGSKQQQQQQQQPTNSLVNLHSSSDVSLSLAGSTSTHVARQLSYAQISRQSSSPHHHARTAAAMARNAPVSSTVTITDPNNPSKSLNGFSKTEVGRPARSSMMNEATEESSQTWTTLDMGGMGLKNLALAVCNYSFLTVLYLNHNNLTFLPPALSKLSHLKTLDVSGNKLTDVPPDLGLLINLRELLLFDNNLVTLPSELGSLYQLETLGLEGNPLHQDIRDILIQEGSAAVIQSLRENAPVGMPPPQREWIAVDTSGSETDPGRFTVLCYNILCQKYVTSQAYGYAPSWALSWEYRKELILSEIFGCDVDIVCLQELSLDLYEDEFREEFRQRGDYDSVYYPKSRAKTMSGTERGQVDGCATFFKSSKFELIEVHLMEYNQKALQRADFKKSADIYNRVMTKDNIAVLTMLENKETLDRILVANTHLHWDPSFADVKLVQVGMLLDGIEKFATKYLKPPATSPNGPTYGSTSDLPTLIAGDFNSEPVSGVYEFLSKGLVRENHDDFGEYLYGDYTKEGLSHNLSLKSAYASMDELPFTNYTPDFKGVLDYIWSTTNTLQVMSLLGPIDKQYLGKVIGFPNPHFPSDHIPIMVELQCKTPRAAEKKAADKQGKR</sequence>
<comment type="subcellular location">
    <subcellularLocation>
        <location evidence="4">Cytoplasm</location>
    </subcellularLocation>
    <subcellularLocation>
        <location evidence="3">Nucleus</location>
    </subcellularLocation>
</comment>
<feature type="compositionally biased region" description="Polar residues" evidence="23">
    <location>
        <begin position="115"/>
        <end position="124"/>
    </location>
</feature>
<evidence type="ECO:0000313" key="26">
    <source>
        <dbReference type="Proteomes" id="UP000027586"/>
    </source>
</evidence>
<evidence type="ECO:0000256" key="5">
    <source>
        <dbReference type="ARBA" id="ARBA00010774"/>
    </source>
</evidence>
<keyword evidence="9" id="KW-0540">Nuclease</keyword>
<gene>
    <name evidence="25" type="ORF">LCOR_07029.1</name>
</gene>
<keyword evidence="7" id="KW-0963">Cytoplasm</keyword>
<evidence type="ECO:0000256" key="17">
    <source>
        <dbReference type="ARBA" id="ARBA00023163"/>
    </source>
</evidence>
<evidence type="ECO:0000256" key="6">
    <source>
        <dbReference type="ARBA" id="ARBA00012161"/>
    </source>
</evidence>
<dbReference type="SUPFAM" id="SSF52058">
    <property type="entry name" value="L domain-like"/>
    <property type="match status" value="1"/>
</dbReference>
<comment type="similarity">
    <text evidence="5">Belongs to the CCR4/nocturin family.</text>
</comment>
<organism evidence="25 26">
    <name type="scientific">Lichtheimia corymbifera JMRC:FSU:9682</name>
    <dbReference type="NCBI Taxonomy" id="1263082"/>
    <lineage>
        <taxon>Eukaryota</taxon>
        <taxon>Fungi</taxon>
        <taxon>Fungi incertae sedis</taxon>
        <taxon>Mucoromycota</taxon>
        <taxon>Mucoromycotina</taxon>
        <taxon>Mucoromycetes</taxon>
        <taxon>Mucorales</taxon>
        <taxon>Lichtheimiaceae</taxon>
        <taxon>Lichtheimia</taxon>
    </lineage>
</organism>
<dbReference type="GO" id="GO:0003723">
    <property type="term" value="F:RNA binding"/>
    <property type="evidence" value="ECO:0007669"/>
    <property type="project" value="UniProtKB-KW"/>
</dbReference>
<evidence type="ECO:0000256" key="22">
    <source>
        <dbReference type="ARBA" id="ARBA00033317"/>
    </source>
</evidence>
<dbReference type="EC" id="3.1.13.4" evidence="6"/>
<evidence type="ECO:0000256" key="21">
    <source>
        <dbReference type="ARBA" id="ARBA00031469"/>
    </source>
</evidence>
<evidence type="ECO:0000259" key="24">
    <source>
        <dbReference type="Pfam" id="PF03372"/>
    </source>
</evidence>
<evidence type="ECO:0000256" key="14">
    <source>
        <dbReference type="ARBA" id="ARBA00022842"/>
    </source>
</evidence>
<keyword evidence="8" id="KW-0433">Leucine-rich repeat</keyword>
<evidence type="ECO:0000256" key="18">
    <source>
        <dbReference type="ARBA" id="ARBA00023242"/>
    </source>
</evidence>
<name>A0A068S1T0_9FUNG</name>
<dbReference type="PANTHER" id="PTHR12121:SF100">
    <property type="entry name" value="POLY(A)-SPECIFIC RIBONUCLEASE"/>
    <property type="match status" value="1"/>
</dbReference>
<comment type="cofactor">
    <cofactor evidence="2">
        <name>Mg(2+)</name>
        <dbReference type="ChEBI" id="CHEBI:18420"/>
    </cofactor>
</comment>
<keyword evidence="13" id="KW-0269">Exonuclease</keyword>
<evidence type="ECO:0000256" key="9">
    <source>
        <dbReference type="ARBA" id="ARBA00022722"/>
    </source>
</evidence>
<dbReference type="Gene3D" id="3.80.10.10">
    <property type="entry name" value="Ribonuclease Inhibitor"/>
    <property type="match status" value="1"/>
</dbReference>
<keyword evidence="17" id="KW-0804">Transcription</keyword>
<accession>A0A068S1T0</accession>
<dbReference type="InterPro" id="IPR001611">
    <property type="entry name" value="Leu-rich_rpt"/>
</dbReference>
<dbReference type="EMBL" id="CBTN010000033">
    <property type="protein sequence ID" value="CDH55935.1"/>
    <property type="molecule type" value="Genomic_DNA"/>
</dbReference>
<dbReference type="InterPro" id="IPR036691">
    <property type="entry name" value="Endo/exonu/phosph_ase_sf"/>
</dbReference>
<keyword evidence="12" id="KW-0378">Hydrolase</keyword>
<dbReference type="Gene3D" id="3.60.10.10">
    <property type="entry name" value="Endonuclease/exonuclease/phosphatase"/>
    <property type="match status" value="1"/>
</dbReference>
<dbReference type="PROSITE" id="PS51450">
    <property type="entry name" value="LRR"/>
    <property type="match status" value="2"/>
</dbReference>
<evidence type="ECO:0000256" key="20">
    <source>
        <dbReference type="ARBA" id="ARBA00030493"/>
    </source>
</evidence>
<evidence type="ECO:0000256" key="12">
    <source>
        <dbReference type="ARBA" id="ARBA00022801"/>
    </source>
</evidence>
<keyword evidence="26" id="KW-1185">Reference proteome</keyword>
<feature type="domain" description="Endonuclease/exonuclease/phosphatase" evidence="24">
    <location>
        <begin position="285"/>
        <end position="602"/>
    </location>
</feature>
<dbReference type="GO" id="GO:0004535">
    <property type="term" value="F:poly(A)-specific ribonuclease activity"/>
    <property type="evidence" value="ECO:0007669"/>
    <property type="project" value="UniProtKB-EC"/>
</dbReference>
<dbReference type="Pfam" id="PF03372">
    <property type="entry name" value="Exo_endo_phos"/>
    <property type="match status" value="1"/>
</dbReference>
<dbReference type="InterPro" id="IPR025875">
    <property type="entry name" value="Leu-rich_rpt_4"/>
</dbReference>
<dbReference type="Proteomes" id="UP000027586">
    <property type="component" value="Unassembled WGS sequence"/>
</dbReference>
<proteinExistence type="inferred from homology"/>
<evidence type="ECO:0000256" key="1">
    <source>
        <dbReference type="ARBA" id="ARBA00001663"/>
    </source>
</evidence>
<evidence type="ECO:0000256" key="11">
    <source>
        <dbReference type="ARBA" id="ARBA00022737"/>
    </source>
</evidence>
<keyword evidence="14" id="KW-0460">Magnesium</keyword>
<dbReference type="STRING" id="1263082.A0A068S1T0"/>
<feature type="compositionally biased region" description="Polar residues" evidence="23">
    <location>
        <begin position="83"/>
        <end position="104"/>
    </location>
</feature>
<dbReference type="GO" id="GO:0005634">
    <property type="term" value="C:nucleus"/>
    <property type="evidence" value="ECO:0007669"/>
    <property type="project" value="UniProtKB-SubCell"/>
</dbReference>
<dbReference type="FunFam" id="3.60.10.10:FF:000037">
    <property type="entry name" value="Glucose-repressible alcohol dehydrogenase transcriptional effector"/>
    <property type="match status" value="1"/>
</dbReference>
<dbReference type="AlphaFoldDB" id="A0A068S1T0"/>
<protein>
    <recommendedName>
        <fullName evidence="19">CCR4-Not complex 3'-5'-exoribonuclease subunit Ccr4</fullName>
        <ecNumber evidence="6">3.1.13.4</ecNumber>
    </recommendedName>
    <alternativeName>
        <fullName evidence="20">Carbon catabolite repressor protein 4</fullName>
    </alternativeName>
    <alternativeName>
        <fullName evidence="21">Cytoplasmic deadenylase</fullName>
    </alternativeName>
    <alternativeName>
        <fullName evidence="22">Glucose-repressible alcohol dehydrogenase transcriptional effector</fullName>
    </alternativeName>
</protein>
<evidence type="ECO:0000256" key="15">
    <source>
        <dbReference type="ARBA" id="ARBA00022884"/>
    </source>
</evidence>
<evidence type="ECO:0000256" key="7">
    <source>
        <dbReference type="ARBA" id="ARBA00022490"/>
    </source>
</evidence>
<dbReference type="CDD" id="cd09097">
    <property type="entry name" value="Deadenylase_CCR4"/>
    <property type="match status" value="1"/>
</dbReference>
<feature type="region of interest" description="Disordered" evidence="23">
    <location>
        <begin position="60"/>
        <end position="124"/>
    </location>
</feature>
<evidence type="ECO:0000256" key="8">
    <source>
        <dbReference type="ARBA" id="ARBA00022614"/>
    </source>
</evidence>
<keyword evidence="11" id="KW-0677">Repeat</keyword>
<dbReference type="SMART" id="SM00369">
    <property type="entry name" value="LRR_TYP"/>
    <property type="match status" value="3"/>
</dbReference>
<evidence type="ECO:0000256" key="10">
    <source>
        <dbReference type="ARBA" id="ARBA00022723"/>
    </source>
</evidence>
<keyword evidence="16" id="KW-0805">Transcription regulation</keyword>
<dbReference type="InterPro" id="IPR003591">
    <property type="entry name" value="Leu-rich_rpt_typical-subtyp"/>
</dbReference>
<evidence type="ECO:0000256" key="2">
    <source>
        <dbReference type="ARBA" id="ARBA00001946"/>
    </source>
</evidence>
<keyword evidence="18" id="KW-0539">Nucleus</keyword>
<dbReference type="Pfam" id="PF12799">
    <property type="entry name" value="LRR_4"/>
    <property type="match status" value="1"/>
</dbReference>
<evidence type="ECO:0000256" key="23">
    <source>
        <dbReference type="SAM" id="MobiDB-lite"/>
    </source>
</evidence>
<dbReference type="OrthoDB" id="428734at2759"/>
<dbReference type="InterPro" id="IPR005135">
    <property type="entry name" value="Endo/exonuclease/phosphatase"/>
</dbReference>
<dbReference type="InterPro" id="IPR050410">
    <property type="entry name" value="CCR4/nocturin_mRNA_transcr"/>
</dbReference>
<evidence type="ECO:0000256" key="4">
    <source>
        <dbReference type="ARBA" id="ARBA00004496"/>
    </source>
</evidence>
<keyword evidence="10" id="KW-0479">Metal-binding</keyword>
<evidence type="ECO:0000256" key="19">
    <source>
        <dbReference type="ARBA" id="ARBA00023475"/>
    </source>
</evidence>
<dbReference type="VEuPathDB" id="FungiDB:LCOR_07029.1"/>
<dbReference type="GO" id="GO:0046872">
    <property type="term" value="F:metal ion binding"/>
    <property type="evidence" value="ECO:0007669"/>
    <property type="project" value="UniProtKB-KW"/>
</dbReference>
<comment type="catalytic activity">
    <reaction evidence="1">
        <text>Exonucleolytic cleavage of poly(A) to 5'-AMP.</text>
        <dbReference type="EC" id="3.1.13.4"/>
    </reaction>
</comment>
<dbReference type="InterPro" id="IPR032675">
    <property type="entry name" value="LRR_dom_sf"/>
</dbReference>
<evidence type="ECO:0000256" key="16">
    <source>
        <dbReference type="ARBA" id="ARBA00023015"/>
    </source>
</evidence>
<keyword evidence="15" id="KW-0694">RNA-binding</keyword>